<gene>
    <name evidence="6" type="ORF">ACFOX0_09340</name>
</gene>
<dbReference type="InterPro" id="IPR027417">
    <property type="entry name" value="P-loop_NTPase"/>
</dbReference>
<comment type="similarity">
    <text evidence="1">Belongs to the ABC transporter superfamily.</text>
</comment>
<dbReference type="PANTHER" id="PTHR24220:SF689">
    <property type="entry name" value="LIPOPROTEIN-RELEASING SYSTEM ATP-BINDING PROTEIN LOLD"/>
    <property type="match status" value="1"/>
</dbReference>
<name>A0ABV8KJ64_9ACTN</name>
<evidence type="ECO:0000256" key="2">
    <source>
        <dbReference type="ARBA" id="ARBA00022448"/>
    </source>
</evidence>
<feature type="domain" description="ABC transporter" evidence="5">
    <location>
        <begin position="6"/>
        <end position="238"/>
    </location>
</feature>
<dbReference type="Proteomes" id="UP001595868">
    <property type="component" value="Unassembled WGS sequence"/>
</dbReference>
<dbReference type="InterPro" id="IPR003593">
    <property type="entry name" value="AAA+_ATPase"/>
</dbReference>
<dbReference type="InterPro" id="IPR017871">
    <property type="entry name" value="ABC_transporter-like_CS"/>
</dbReference>
<evidence type="ECO:0000256" key="3">
    <source>
        <dbReference type="ARBA" id="ARBA00022741"/>
    </source>
</evidence>
<dbReference type="Gene3D" id="3.40.50.300">
    <property type="entry name" value="P-loop containing nucleotide triphosphate hydrolases"/>
    <property type="match status" value="1"/>
</dbReference>
<keyword evidence="7" id="KW-1185">Reference proteome</keyword>
<dbReference type="SMART" id="SM00382">
    <property type="entry name" value="AAA"/>
    <property type="match status" value="1"/>
</dbReference>
<dbReference type="CDD" id="cd03255">
    <property type="entry name" value="ABC_MJ0796_LolCDE_FtsE"/>
    <property type="match status" value="1"/>
</dbReference>
<dbReference type="InterPro" id="IPR017911">
    <property type="entry name" value="MacB-like_ATP-bd"/>
</dbReference>
<evidence type="ECO:0000313" key="6">
    <source>
        <dbReference type="EMBL" id="MFC4106140.1"/>
    </source>
</evidence>
<dbReference type="PROSITE" id="PS50893">
    <property type="entry name" value="ABC_TRANSPORTER_2"/>
    <property type="match status" value="1"/>
</dbReference>
<keyword evidence="2" id="KW-0813">Transport</keyword>
<evidence type="ECO:0000256" key="1">
    <source>
        <dbReference type="ARBA" id="ARBA00005417"/>
    </source>
</evidence>
<protein>
    <submittedName>
        <fullName evidence="6">ABC transporter ATP-binding protein</fullName>
    </submittedName>
</protein>
<reference evidence="7" key="1">
    <citation type="journal article" date="2019" name="Int. J. Syst. Evol. Microbiol.">
        <title>The Global Catalogue of Microorganisms (GCM) 10K type strain sequencing project: providing services to taxonomists for standard genome sequencing and annotation.</title>
        <authorList>
            <consortium name="The Broad Institute Genomics Platform"/>
            <consortium name="The Broad Institute Genome Sequencing Center for Infectious Disease"/>
            <person name="Wu L."/>
            <person name="Ma J."/>
        </authorList>
    </citation>
    <scope>NUCLEOTIDE SEQUENCE [LARGE SCALE GENOMIC DNA]</scope>
    <source>
        <strain evidence="7">2902at01</strain>
    </source>
</reference>
<dbReference type="InterPro" id="IPR015854">
    <property type="entry name" value="ABC_transpr_LolD-like"/>
</dbReference>
<evidence type="ECO:0000313" key="7">
    <source>
        <dbReference type="Proteomes" id="UP001595868"/>
    </source>
</evidence>
<dbReference type="SUPFAM" id="SSF52540">
    <property type="entry name" value="P-loop containing nucleoside triphosphate hydrolases"/>
    <property type="match status" value="1"/>
</dbReference>
<dbReference type="PANTHER" id="PTHR24220">
    <property type="entry name" value="IMPORT ATP-BINDING PROTEIN"/>
    <property type="match status" value="1"/>
</dbReference>
<comment type="caution">
    <text evidence="6">The sequence shown here is derived from an EMBL/GenBank/DDBJ whole genome shotgun (WGS) entry which is preliminary data.</text>
</comment>
<dbReference type="PROSITE" id="PS00211">
    <property type="entry name" value="ABC_TRANSPORTER_1"/>
    <property type="match status" value="1"/>
</dbReference>
<keyword evidence="4 6" id="KW-0067">ATP-binding</keyword>
<dbReference type="EMBL" id="JBHSBN010000005">
    <property type="protein sequence ID" value="MFC4106140.1"/>
    <property type="molecule type" value="Genomic_DNA"/>
</dbReference>
<dbReference type="InterPro" id="IPR003439">
    <property type="entry name" value="ABC_transporter-like_ATP-bd"/>
</dbReference>
<proteinExistence type="inferred from homology"/>
<organism evidence="6 7">
    <name type="scientific">Micromonospora zhanjiangensis</name>
    <dbReference type="NCBI Taxonomy" id="1522057"/>
    <lineage>
        <taxon>Bacteria</taxon>
        <taxon>Bacillati</taxon>
        <taxon>Actinomycetota</taxon>
        <taxon>Actinomycetes</taxon>
        <taxon>Micromonosporales</taxon>
        <taxon>Micromonosporaceae</taxon>
        <taxon>Micromonospora</taxon>
    </lineage>
</organism>
<dbReference type="RefSeq" id="WP_377543634.1">
    <property type="nucleotide sequence ID" value="NZ_JBHSBN010000005.1"/>
</dbReference>
<dbReference type="GO" id="GO:0005524">
    <property type="term" value="F:ATP binding"/>
    <property type="evidence" value="ECO:0007669"/>
    <property type="project" value="UniProtKB-KW"/>
</dbReference>
<dbReference type="Pfam" id="PF00005">
    <property type="entry name" value="ABC_tran"/>
    <property type="match status" value="1"/>
</dbReference>
<sequence>MTDPIVRITAARKSFALPDGGRLPAVDGVSLDIAPATAVALTGPSGAGKSTLLHLVGALERLDGGTIEVAGQEIGRLSGRGLAAYRRTVGFVFQRFHLLPALTALDNVMAPVLPFRTDFDKAARARELLTLVGLADRTDALPSRLSGGQQQRVAVARALINQPRLLLADEPTGNLDSRTGASIVELLLRLRDERGTTVVIATHDPAVADGCDVTHRLRDGRLAPSTTTFHDHGEFGSL</sequence>
<evidence type="ECO:0000259" key="5">
    <source>
        <dbReference type="PROSITE" id="PS50893"/>
    </source>
</evidence>
<accession>A0ABV8KJ64</accession>
<evidence type="ECO:0000256" key="4">
    <source>
        <dbReference type="ARBA" id="ARBA00022840"/>
    </source>
</evidence>
<keyword evidence="3" id="KW-0547">Nucleotide-binding</keyword>